<feature type="region of interest" description="Disordered" evidence="1">
    <location>
        <begin position="26"/>
        <end position="51"/>
    </location>
</feature>
<dbReference type="EMBL" id="CABHNW010000141">
    <property type="protein sequence ID" value="VUX40208.1"/>
    <property type="molecule type" value="Genomic_DNA"/>
</dbReference>
<proteinExistence type="predicted"/>
<name>A0A564W6J5_9FIRM</name>
<accession>A0A564W6J5</accession>
<dbReference type="Proteomes" id="UP000408482">
    <property type="component" value="Unassembled WGS sequence"/>
</dbReference>
<keyword evidence="2" id="KW-0732">Signal</keyword>
<evidence type="ECO:0000256" key="1">
    <source>
        <dbReference type="SAM" id="MobiDB-lite"/>
    </source>
</evidence>
<gene>
    <name evidence="3" type="ORF">RSSSTS7063_00809</name>
</gene>
<dbReference type="PROSITE" id="PS51257">
    <property type="entry name" value="PROKAR_LIPOPROTEIN"/>
    <property type="match status" value="1"/>
</dbReference>
<feature type="compositionally biased region" description="Acidic residues" evidence="1">
    <location>
        <begin position="215"/>
        <end position="257"/>
    </location>
</feature>
<keyword evidence="4" id="KW-1185">Reference proteome</keyword>
<feature type="signal peptide" evidence="2">
    <location>
        <begin position="1"/>
        <end position="19"/>
    </location>
</feature>
<dbReference type="AlphaFoldDB" id="A0A564W6J5"/>
<feature type="compositionally biased region" description="Acidic residues" evidence="1">
    <location>
        <begin position="267"/>
        <end position="277"/>
    </location>
</feature>
<evidence type="ECO:0000313" key="4">
    <source>
        <dbReference type="Proteomes" id="UP000408482"/>
    </source>
</evidence>
<feature type="region of interest" description="Disordered" evidence="1">
    <location>
        <begin position="167"/>
        <end position="292"/>
    </location>
</feature>
<feature type="compositionally biased region" description="Low complexity" evidence="1">
    <location>
        <begin position="30"/>
        <end position="51"/>
    </location>
</feature>
<evidence type="ECO:0000256" key="2">
    <source>
        <dbReference type="SAM" id="SignalP"/>
    </source>
</evidence>
<reference evidence="3 4" key="1">
    <citation type="submission" date="2019-07" db="EMBL/GenBank/DDBJ databases">
        <authorList>
            <person name="Hibberd C M."/>
            <person name="Gehrig L. J."/>
            <person name="Chang H.-W."/>
            <person name="Venkatesh S."/>
        </authorList>
    </citation>
    <scope>NUCLEOTIDE SEQUENCE [LARGE SCALE GENOMIC DNA]</scope>
    <source>
        <strain evidence="3">Blautia_luti_SSTS_Bg7063</strain>
    </source>
</reference>
<dbReference type="RefSeq" id="WP_144094773.1">
    <property type="nucleotide sequence ID" value="NZ_CABHMX010000034.1"/>
</dbReference>
<sequence length="292" mass="30339">MNYKKLLIVLTAVTALGMAGCGKSSKETAEVTPTPVPTAAPTAAPATSTPLLTSTPAPKLIGVKTSTAKFVYLTNSTKGEIREIYLRAAGGEEWGKNLVPAEATIKAAEQVQMYYTSDSAKNAIYDMKIVDGDGNAYEIYSVQLSDMEKAKLMIDNGEAYLTYTSLSEKSEKSTIGNVETDNSVADSSDSADSTDASDLTDSSSGITDTSSDNSDGSDDNSDDGSDDSSDDGSDDSSDDGSDDSSDDGSDDGGDYVDDSSNSGSGDDSLDNSTDDSGDGGIIWDDNGDWSEE</sequence>
<feature type="chain" id="PRO_5039027297" evidence="2">
    <location>
        <begin position="20"/>
        <end position="292"/>
    </location>
</feature>
<feature type="compositionally biased region" description="Polar residues" evidence="1">
    <location>
        <begin position="167"/>
        <end position="179"/>
    </location>
</feature>
<protein>
    <submittedName>
        <fullName evidence="3">Uncharacterized protein</fullName>
    </submittedName>
</protein>
<organism evidence="3 4">
    <name type="scientific">Blautia luti</name>
    <dbReference type="NCBI Taxonomy" id="89014"/>
    <lineage>
        <taxon>Bacteria</taxon>
        <taxon>Bacillati</taxon>
        <taxon>Bacillota</taxon>
        <taxon>Clostridia</taxon>
        <taxon>Lachnospirales</taxon>
        <taxon>Lachnospiraceae</taxon>
        <taxon>Blautia</taxon>
    </lineage>
</organism>
<evidence type="ECO:0000313" key="3">
    <source>
        <dbReference type="EMBL" id="VUX40208.1"/>
    </source>
</evidence>
<feature type="compositionally biased region" description="Low complexity" evidence="1">
    <location>
        <begin position="180"/>
        <end position="214"/>
    </location>
</feature>